<keyword evidence="1" id="KW-0812">Transmembrane</keyword>
<keyword evidence="1" id="KW-1133">Transmembrane helix</keyword>
<name>A0ABN5AF42_9BACI</name>
<feature type="transmembrane region" description="Helical" evidence="1">
    <location>
        <begin position="6"/>
        <end position="25"/>
    </location>
</feature>
<evidence type="ECO:0000256" key="1">
    <source>
        <dbReference type="SAM" id="Phobius"/>
    </source>
</evidence>
<dbReference type="RefSeq" id="WP_088272929.1">
    <property type="nucleotide sequence ID" value="NZ_CP021920.1"/>
</dbReference>
<dbReference type="Proteomes" id="UP000196877">
    <property type="component" value="Chromosome"/>
</dbReference>
<evidence type="ECO:0000313" key="2">
    <source>
        <dbReference type="EMBL" id="ASB89398.1"/>
    </source>
</evidence>
<evidence type="ECO:0000313" key="3">
    <source>
        <dbReference type="Proteomes" id="UP000196877"/>
    </source>
</evidence>
<protein>
    <submittedName>
        <fullName evidence="2">Uncharacterized protein</fullName>
    </submittedName>
</protein>
<accession>A0ABN5AF42</accession>
<organism evidence="2 3">
    <name type="scientific">Bacillus sonorensis</name>
    <dbReference type="NCBI Taxonomy" id="119858"/>
    <lineage>
        <taxon>Bacteria</taxon>
        <taxon>Bacillati</taxon>
        <taxon>Bacillota</taxon>
        <taxon>Bacilli</taxon>
        <taxon>Bacillales</taxon>
        <taxon>Bacillaceae</taxon>
        <taxon>Bacillus</taxon>
    </lineage>
</organism>
<gene>
    <name evidence="2" type="ORF">S101395_02891</name>
</gene>
<sequence>MENFVAILIFTLPGLLSYFWIQLFGLHPASKHINFEIAAISAILWFPVGMVVLGIYQLAAKIINANSVNNPWLSVHTLSDVLELSNNLGFLVYFVSFSVIFSFLFSWFVSRFAYRWMIRLVNVVRRGSGTAELSDTSTVWNETFLKNDAQLVSFRKIDNPDEVIYGEIKKVSRPVELERNLLLSNTEYWTELLKDNKDVRVPYVFLDTKTGFIISIYNTEDALKAHEQYLETLEESENSEI</sequence>
<dbReference type="GeneID" id="92853170"/>
<reference evidence="2 3" key="1">
    <citation type="submission" date="2017-06" db="EMBL/GenBank/DDBJ databases">
        <title>Genome sequence of Bacillus sonorensis strain SRCM101395.</title>
        <authorList>
            <person name="Cho S.H."/>
        </authorList>
    </citation>
    <scope>NUCLEOTIDE SEQUENCE [LARGE SCALE GENOMIC DNA]</scope>
    <source>
        <strain evidence="2 3">SRCM101395</strain>
    </source>
</reference>
<dbReference type="EMBL" id="CP021920">
    <property type="protein sequence ID" value="ASB89398.1"/>
    <property type="molecule type" value="Genomic_DNA"/>
</dbReference>
<feature type="transmembrane region" description="Helical" evidence="1">
    <location>
        <begin position="90"/>
        <end position="109"/>
    </location>
</feature>
<keyword evidence="3" id="KW-1185">Reference proteome</keyword>
<feature type="transmembrane region" description="Helical" evidence="1">
    <location>
        <begin position="37"/>
        <end position="59"/>
    </location>
</feature>
<keyword evidence="1" id="KW-0472">Membrane</keyword>
<proteinExistence type="predicted"/>